<sequence length="70" mass="8195">MILCQVNYDFAFCLLFCAPLNKERNRICSFIICTYMCNCCYTYLLRSISFIGALNEEAASMVSRRSRRKD</sequence>
<organism evidence="1">
    <name type="scientific">Lepeophtheirus salmonis</name>
    <name type="common">Salmon louse</name>
    <name type="synonym">Caligus salmonis</name>
    <dbReference type="NCBI Taxonomy" id="72036"/>
    <lineage>
        <taxon>Eukaryota</taxon>
        <taxon>Metazoa</taxon>
        <taxon>Ecdysozoa</taxon>
        <taxon>Arthropoda</taxon>
        <taxon>Crustacea</taxon>
        <taxon>Multicrustacea</taxon>
        <taxon>Hexanauplia</taxon>
        <taxon>Copepoda</taxon>
        <taxon>Siphonostomatoida</taxon>
        <taxon>Caligidae</taxon>
        <taxon>Lepeophtheirus</taxon>
    </lineage>
</organism>
<evidence type="ECO:0000313" key="1">
    <source>
        <dbReference type="EMBL" id="CDW38901.1"/>
    </source>
</evidence>
<name>A0A0K2UMF7_LEPSM</name>
<accession>A0A0K2UMF7</accession>
<dbReference type="EMBL" id="HACA01021540">
    <property type="protein sequence ID" value="CDW38901.1"/>
    <property type="molecule type" value="Transcribed_RNA"/>
</dbReference>
<reference evidence="1" key="1">
    <citation type="submission" date="2014-05" db="EMBL/GenBank/DDBJ databases">
        <authorList>
            <person name="Chronopoulou M."/>
        </authorList>
    </citation>
    <scope>NUCLEOTIDE SEQUENCE</scope>
    <source>
        <tissue evidence="1">Whole organism</tissue>
    </source>
</reference>
<dbReference type="AlphaFoldDB" id="A0A0K2UMF7"/>
<protein>
    <submittedName>
        <fullName evidence="1">Uncharacterized protein</fullName>
    </submittedName>
</protein>
<proteinExistence type="predicted"/>